<comment type="cofactor">
    <cofactor evidence="1 18">
        <name>heme</name>
        <dbReference type="ChEBI" id="CHEBI:30413"/>
    </cofactor>
</comment>
<dbReference type="GO" id="GO:0020037">
    <property type="term" value="F:heme binding"/>
    <property type="evidence" value="ECO:0007669"/>
    <property type="project" value="InterPro"/>
</dbReference>
<evidence type="ECO:0000256" key="4">
    <source>
        <dbReference type="ARBA" id="ARBA00022617"/>
    </source>
</evidence>
<dbReference type="Pfam" id="PF00067">
    <property type="entry name" value="p450"/>
    <property type="match status" value="1"/>
</dbReference>
<protein>
    <recommendedName>
        <fullName evidence="17">Cytochrome P450 2W1</fullName>
    </recommendedName>
</protein>
<dbReference type="Proteomes" id="UP000006813">
    <property type="component" value="Unassembled WGS sequence"/>
</dbReference>
<feature type="chain" id="PRO_5003474790" description="Cytochrome P450 2W1" evidence="21">
    <location>
        <begin position="18"/>
        <end position="519"/>
    </location>
</feature>
<evidence type="ECO:0000256" key="17">
    <source>
        <dbReference type="ARBA" id="ARBA00067466"/>
    </source>
</evidence>
<dbReference type="PRINTS" id="PR00385">
    <property type="entry name" value="P450"/>
</dbReference>
<dbReference type="AlphaFoldDB" id="G5BUF4"/>
<keyword evidence="8 19" id="KW-0560">Oxidoreductase</keyword>
<dbReference type="GO" id="GO:0005506">
    <property type="term" value="F:iron ion binding"/>
    <property type="evidence" value="ECO:0007669"/>
    <property type="project" value="InterPro"/>
</dbReference>
<evidence type="ECO:0000256" key="9">
    <source>
        <dbReference type="ARBA" id="ARBA00023004"/>
    </source>
</evidence>
<comment type="catalytic activity">
    <reaction evidence="15">
        <text>1-(9Z-octadecenoyl)-sn-glycero-3-phosphocholine + reduced [NADPH--hemoprotein reductase] + O2 = 1-[(9S,10R)-epoxy-octadecanoyl]-sn-glycero-3-phosphocholine + oxidized [NADPH--hemoprotein reductase] + H2O + H(+)</text>
        <dbReference type="Rhea" id="RHEA:50324"/>
        <dbReference type="Rhea" id="RHEA-COMP:11964"/>
        <dbReference type="Rhea" id="RHEA-COMP:11965"/>
        <dbReference type="ChEBI" id="CHEBI:15377"/>
        <dbReference type="ChEBI" id="CHEBI:15378"/>
        <dbReference type="ChEBI" id="CHEBI:15379"/>
        <dbReference type="ChEBI" id="CHEBI:28610"/>
        <dbReference type="ChEBI" id="CHEBI:57618"/>
        <dbReference type="ChEBI" id="CHEBI:58210"/>
        <dbReference type="ChEBI" id="CHEBI:132278"/>
    </reaction>
    <physiologicalReaction direction="left-to-right" evidence="15">
        <dbReference type="Rhea" id="RHEA:50325"/>
    </physiologicalReaction>
</comment>
<evidence type="ECO:0000256" key="16">
    <source>
        <dbReference type="ARBA" id="ARBA00051821"/>
    </source>
</evidence>
<dbReference type="FunFam" id="1.10.630.10:FF:000010">
    <property type="entry name" value="cytochrome P450 2W1 isoform X2"/>
    <property type="match status" value="1"/>
</dbReference>
<dbReference type="InterPro" id="IPR050182">
    <property type="entry name" value="Cytochrome_P450_fam2"/>
</dbReference>
<dbReference type="PROSITE" id="PS00086">
    <property type="entry name" value="CYTOCHROME_P450"/>
    <property type="match status" value="1"/>
</dbReference>
<gene>
    <name evidence="22" type="ORF">GW7_14518</name>
</gene>
<dbReference type="GO" id="GO:0006082">
    <property type="term" value="P:organic acid metabolic process"/>
    <property type="evidence" value="ECO:0007669"/>
    <property type="project" value="TreeGrafter"/>
</dbReference>
<proteinExistence type="inferred from homology"/>
<comment type="catalytic activity">
    <reaction evidence="14">
        <text>1-(9Z-octadecenoyl)-sn-glycero-3-phosphocholine + reduced [NADPH--hemoprotein reductase] + O2 = 1-[(9R,10S)-epoxy-octadecanoyl]-sn-glycero-3-phosphocholine + oxidized [NADPH--hemoprotein reductase] + H2O + H(+)</text>
        <dbReference type="Rhea" id="RHEA:50320"/>
        <dbReference type="Rhea" id="RHEA-COMP:11964"/>
        <dbReference type="Rhea" id="RHEA-COMP:11965"/>
        <dbReference type="ChEBI" id="CHEBI:15377"/>
        <dbReference type="ChEBI" id="CHEBI:15378"/>
        <dbReference type="ChEBI" id="CHEBI:15379"/>
        <dbReference type="ChEBI" id="CHEBI:28610"/>
        <dbReference type="ChEBI" id="CHEBI:57618"/>
        <dbReference type="ChEBI" id="CHEBI:58210"/>
        <dbReference type="ChEBI" id="CHEBI:132280"/>
    </reaction>
    <physiologicalReaction direction="left-to-right" evidence="14">
        <dbReference type="Rhea" id="RHEA:50321"/>
    </physiologicalReaction>
</comment>
<feature type="binding site" description="axial binding residue" evidence="18">
    <location>
        <position position="436"/>
    </location>
    <ligand>
        <name>heme</name>
        <dbReference type="ChEBI" id="CHEBI:30413"/>
    </ligand>
    <ligandPart>
        <name>Fe</name>
        <dbReference type="ChEBI" id="CHEBI:18248"/>
    </ligandPart>
</feature>
<comment type="subcellular location">
    <subcellularLocation>
        <location evidence="2">Microsome membrane</location>
    </subcellularLocation>
</comment>
<dbReference type="InterPro" id="IPR002401">
    <property type="entry name" value="Cyt_P450_E_grp-I"/>
</dbReference>
<dbReference type="PRINTS" id="PR00463">
    <property type="entry name" value="EP450I"/>
</dbReference>
<dbReference type="OMA" id="WTLGTLH"/>
<evidence type="ECO:0000256" key="21">
    <source>
        <dbReference type="SAM" id="SignalP"/>
    </source>
</evidence>
<comment type="catalytic activity">
    <reaction evidence="13">
        <text>1-(9Z-octadecenoyl)-sn-glycero-3-phosphocholine + reduced [NADPH--hemoprotein reductase] + O2 = 1-[8-hydroxy-(9Z)-octadecenoyl]-sn-glycero-3-phosphocholine + oxidized [NADPH--hemoprotein reductase] + H2O + H(+)</text>
        <dbReference type="Rhea" id="RHEA:50328"/>
        <dbReference type="Rhea" id="RHEA-COMP:11964"/>
        <dbReference type="Rhea" id="RHEA-COMP:11965"/>
        <dbReference type="ChEBI" id="CHEBI:15377"/>
        <dbReference type="ChEBI" id="CHEBI:15378"/>
        <dbReference type="ChEBI" id="CHEBI:15379"/>
        <dbReference type="ChEBI" id="CHEBI:28610"/>
        <dbReference type="ChEBI" id="CHEBI:57618"/>
        <dbReference type="ChEBI" id="CHEBI:58210"/>
        <dbReference type="ChEBI" id="CHEBI:132285"/>
    </reaction>
    <physiologicalReaction direction="left-to-right" evidence="13">
        <dbReference type="Rhea" id="RHEA:50329"/>
    </physiologicalReaction>
</comment>
<evidence type="ECO:0000256" key="14">
    <source>
        <dbReference type="ARBA" id="ARBA00051055"/>
    </source>
</evidence>
<feature type="signal peptide" evidence="21">
    <location>
        <begin position="1"/>
        <end position="17"/>
    </location>
</feature>
<comment type="catalytic activity">
    <reaction evidence="12">
        <text>all-trans-retinoate + reduced [NADPH--hemoprotein reductase] + O2 = all-trans-4-hydroxyretinoate + oxidized [NADPH--hemoprotein reductase] + H2O + H(+)</text>
        <dbReference type="Rhea" id="RHEA:51984"/>
        <dbReference type="Rhea" id="RHEA-COMP:11964"/>
        <dbReference type="Rhea" id="RHEA-COMP:11965"/>
        <dbReference type="ChEBI" id="CHEBI:15377"/>
        <dbReference type="ChEBI" id="CHEBI:15378"/>
        <dbReference type="ChEBI" id="CHEBI:15379"/>
        <dbReference type="ChEBI" id="CHEBI:35291"/>
        <dbReference type="ChEBI" id="CHEBI:57618"/>
        <dbReference type="ChEBI" id="CHEBI:58210"/>
        <dbReference type="ChEBI" id="CHEBI:134178"/>
    </reaction>
    <physiologicalReaction direction="left-to-right" evidence="12">
        <dbReference type="Rhea" id="RHEA:51985"/>
    </physiologicalReaction>
</comment>
<evidence type="ECO:0000313" key="22">
    <source>
        <dbReference type="EMBL" id="EHB12915.1"/>
    </source>
</evidence>
<evidence type="ECO:0000256" key="2">
    <source>
        <dbReference type="ARBA" id="ARBA00004524"/>
    </source>
</evidence>
<evidence type="ECO:0000256" key="20">
    <source>
        <dbReference type="SAM" id="MobiDB-lite"/>
    </source>
</evidence>
<keyword evidence="4 18" id="KW-0349">Heme</keyword>
<evidence type="ECO:0000256" key="15">
    <source>
        <dbReference type="ARBA" id="ARBA00051568"/>
    </source>
</evidence>
<dbReference type="eggNOG" id="KOG0156">
    <property type="taxonomic scope" value="Eukaryota"/>
</dbReference>
<keyword evidence="9 18" id="KW-0408">Iron</keyword>
<keyword evidence="7" id="KW-0492">Microsome</keyword>
<dbReference type="STRING" id="10181.G5BUF4"/>
<dbReference type="PANTHER" id="PTHR24300:SF291">
    <property type="entry name" value="CYTOCHROME P450 2W1"/>
    <property type="match status" value="1"/>
</dbReference>
<evidence type="ECO:0000313" key="23">
    <source>
        <dbReference type="Proteomes" id="UP000006813"/>
    </source>
</evidence>
<evidence type="ECO:0000256" key="11">
    <source>
        <dbReference type="ARBA" id="ARBA00023136"/>
    </source>
</evidence>
<evidence type="ECO:0000256" key="6">
    <source>
        <dbReference type="ARBA" id="ARBA00022824"/>
    </source>
</evidence>
<evidence type="ECO:0000256" key="19">
    <source>
        <dbReference type="RuleBase" id="RU000461"/>
    </source>
</evidence>
<evidence type="ECO:0000256" key="5">
    <source>
        <dbReference type="ARBA" id="ARBA00022723"/>
    </source>
</evidence>
<dbReference type="InterPro" id="IPR001128">
    <property type="entry name" value="Cyt_P450"/>
</dbReference>
<evidence type="ECO:0000256" key="18">
    <source>
        <dbReference type="PIRSR" id="PIRSR602401-1"/>
    </source>
</evidence>
<dbReference type="FunCoup" id="G5BUF4">
    <property type="interactions" value="73"/>
</dbReference>
<organism evidence="22 23">
    <name type="scientific">Heterocephalus glaber</name>
    <name type="common">Naked mole rat</name>
    <dbReference type="NCBI Taxonomy" id="10181"/>
    <lineage>
        <taxon>Eukaryota</taxon>
        <taxon>Metazoa</taxon>
        <taxon>Chordata</taxon>
        <taxon>Craniata</taxon>
        <taxon>Vertebrata</taxon>
        <taxon>Euteleostomi</taxon>
        <taxon>Mammalia</taxon>
        <taxon>Eutheria</taxon>
        <taxon>Euarchontoglires</taxon>
        <taxon>Glires</taxon>
        <taxon>Rodentia</taxon>
        <taxon>Hystricomorpha</taxon>
        <taxon>Bathyergidae</taxon>
        <taxon>Heterocephalus</taxon>
    </lineage>
</organism>
<evidence type="ECO:0000256" key="10">
    <source>
        <dbReference type="ARBA" id="ARBA00023033"/>
    </source>
</evidence>
<accession>G5BUF4</accession>
<dbReference type="InterPro" id="IPR017972">
    <property type="entry name" value="Cyt_P450_CS"/>
</dbReference>
<reference evidence="22 23" key="1">
    <citation type="journal article" date="2011" name="Nature">
        <title>Genome sequencing reveals insights into physiology and longevity of the naked mole rat.</title>
        <authorList>
            <person name="Kim E.B."/>
            <person name="Fang X."/>
            <person name="Fushan A.A."/>
            <person name="Huang Z."/>
            <person name="Lobanov A.V."/>
            <person name="Han L."/>
            <person name="Marino S.M."/>
            <person name="Sun X."/>
            <person name="Turanov A.A."/>
            <person name="Yang P."/>
            <person name="Yim S.H."/>
            <person name="Zhao X."/>
            <person name="Kasaikina M.V."/>
            <person name="Stoletzki N."/>
            <person name="Peng C."/>
            <person name="Polak P."/>
            <person name="Xiong Z."/>
            <person name="Kiezun A."/>
            <person name="Zhu Y."/>
            <person name="Chen Y."/>
            <person name="Kryukov G.V."/>
            <person name="Zhang Q."/>
            <person name="Peshkin L."/>
            <person name="Yang L."/>
            <person name="Bronson R.T."/>
            <person name="Buffenstein R."/>
            <person name="Wang B."/>
            <person name="Han C."/>
            <person name="Li Q."/>
            <person name="Chen L."/>
            <person name="Zhao W."/>
            <person name="Sunyaev S.R."/>
            <person name="Park T.J."/>
            <person name="Zhang G."/>
            <person name="Wang J."/>
            <person name="Gladyshev V.N."/>
        </authorList>
    </citation>
    <scope>NUCLEOTIDE SEQUENCE [LARGE SCALE GENOMIC DNA]</scope>
</reference>
<dbReference type="GO" id="GO:0005737">
    <property type="term" value="C:cytoplasm"/>
    <property type="evidence" value="ECO:0007669"/>
    <property type="project" value="TreeGrafter"/>
</dbReference>
<evidence type="ECO:0000256" key="12">
    <source>
        <dbReference type="ARBA" id="ARBA00048965"/>
    </source>
</evidence>
<evidence type="ECO:0000256" key="7">
    <source>
        <dbReference type="ARBA" id="ARBA00022848"/>
    </source>
</evidence>
<dbReference type="GO" id="GO:0006805">
    <property type="term" value="P:xenobiotic metabolic process"/>
    <property type="evidence" value="ECO:0007669"/>
    <property type="project" value="TreeGrafter"/>
</dbReference>
<keyword evidence="10 19" id="KW-0503">Monooxygenase</keyword>
<keyword evidence="11" id="KW-0472">Membrane</keyword>
<dbReference type="GO" id="GO:0046222">
    <property type="term" value="P:aflatoxin metabolic process"/>
    <property type="evidence" value="ECO:0007669"/>
    <property type="project" value="UniProtKB-ARBA"/>
</dbReference>
<comment type="similarity">
    <text evidence="3 19">Belongs to the cytochrome P450 family.</text>
</comment>
<evidence type="ECO:0000256" key="1">
    <source>
        <dbReference type="ARBA" id="ARBA00001971"/>
    </source>
</evidence>
<dbReference type="PANTHER" id="PTHR24300">
    <property type="entry name" value="CYTOCHROME P450 508A4-RELATED"/>
    <property type="match status" value="1"/>
</dbReference>
<evidence type="ECO:0000256" key="3">
    <source>
        <dbReference type="ARBA" id="ARBA00010617"/>
    </source>
</evidence>
<keyword evidence="21" id="KW-0732">Signal</keyword>
<dbReference type="InParanoid" id="G5BUF4"/>
<keyword evidence="5 18" id="KW-0479">Metal-binding</keyword>
<evidence type="ECO:0000256" key="8">
    <source>
        <dbReference type="ARBA" id="ARBA00023002"/>
    </source>
</evidence>
<dbReference type="GO" id="GO:0016712">
    <property type="term" value="F:oxidoreductase activity, acting on paired donors, with incorporation or reduction of molecular oxygen, reduced flavin or flavoprotein as one donor, and incorporation of one atom of oxygen"/>
    <property type="evidence" value="ECO:0007669"/>
    <property type="project" value="TreeGrafter"/>
</dbReference>
<evidence type="ECO:0000256" key="13">
    <source>
        <dbReference type="ARBA" id="ARBA00050172"/>
    </source>
</evidence>
<comment type="catalytic activity">
    <reaction evidence="16">
        <text>1-(9Z-octadecenoyl)-sn-glycero-3-phosphocholine + reduced [NADPH--hemoprotein reductase] + O2 = 1-[11-hydroxy-(9Z)-octadecenoyl]-sn-glycero-3-phosphocholine + oxidized [NADPH--hemoprotein reductase] + H2O + H(+)</text>
        <dbReference type="Rhea" id="RHEA:50332"/>
        <dbReference type="Rhea" id="RHEA-COMP:11964"/>
        <dbReference type="Rhea" id="RHEA-COMP:11965"/>
        <dbReference type="ChEBI" id="CHEBI:15377"/>
        <dbReference type="ChEBI" id="CHEBI:15378"/>
        <dbReference type="ChEBI" id="CHEBI:15379"/>
        <dbReference type="ChEBI" id="CHEBI:28610"/>
        <dbReference type="ChEBI" id="CHEBI:57618"/>
        <dbReference type="ChEBI" id="CHEBI:58210"/>
        <dbReference type="ChEBI" id="CHEBI:132286"/>
    </reaction>
    <physiologicalReaction direction="left-to-right" evidence="16">
        <dbReference type="Rhea" id="RHEA:50333"/>
    </physiologicalReaction>
</comment>
<name>G5BUF4_HETGA</name>
<sequence>MALLLLLGLLGLLGLWGLLCTLAPGPSPAPQWPPGPRPLPLLGNLPLLRASQQDRWLLELSERYGPIFTVHLGGQKTIVLSGYKAVWEALVGTRQELADRPPIPIFQLIQQGGGIFFSSGVRWRATRRFTVRVLHSLGVGQGPMAHKVLQELASLTGKLDGCGGRPFPLALLGWAPSNITFTLLFGQRFDYEDPVFQSLLGLIDEVMVLLGSPSLQLFNIYPRLGALLGLHRPVLCKIEKVRAILKTILDAHRCPIPRDGPVQSYVDALIQQGQMRGDDHQGLFAEANAVACTLDMLMAGTETTSATLQWAALLMAKHPDIQGRVQVELDRVLGAGRLPQPEDQQQLPYTSAVLHEVQRYITLLPHVPRCTATDTRLGGYLLPKGTPVIPLLTSVLLDKTQWATPGQFNPGHFLDVNGHFLKRSAFLPFSAGRRVCVGESLARTELFLLLAGLLQRYHLRPPPGISPAALDTTPALAFTMRPRAQVLRVVPRHKDAPPGDTCLAHSTGVPESNGAAAVP</sequence>
<feature type="region of interest" description="Disordered" evidence="20">
    <location>
        <begin position="497"/>
        <end position="519"/>
    </location>
</feature>
<dbReference type="EMBL" id="JH171957">
    <property type="protein sequence ID" value="EHB12915.1"/>
    <property type="molecule type" value="Genomic_DNA"/>
</dbReference>
<dbReference type="Gene3D" id="1.10.630.10">
    <property type="entry name" value="Cytochrome P450"/>
    <property type="match status" value="1"/>
</dbReference>
<dbReference type="InterPro" id="IPR036396">
    <property type="entry name" value="Cyt_P450_sf"/>
</dbReference>
<dbReference type="SUPFAM" id="SSF48264">
    <property type="entry name" value="Cytochrome P450"/>
    <property type="match status" value="1"/>
</dbReference>
<keyword evidence="6" id="KW-0256">Endoplasmic reticulum</keyword>